<evidence type="ECO:0000313" key="3">
    <source>
        <dbReference type="Proteomes" id="UP000315363"/>
    </source>
</evidence>
<accession>A0ABY3A6K1</accession>
<gene>
    <name evidence="2" type="ORF">GQ41_0912</name>
</gene>
<keyword evidence="1" id="KW-1133">Transmembrane helix</keyword>
<keyword evidence="1" id="KW-0812">Transmembrane</keyword>
<dbReference type="RefSeq" id="WP_142188589.1">
    <property type="nucleotide sequence ID" value="NZ_VHIF01000001.1"/>
</dbReference>
<protein>
    <submittedName>
        <fullName evidence="2">Uncharacterized protein</fullName>
    </submittedName>
</protein>
<feature type="transmembrane region" description="Helical" evidence="1">
    <location>
        <begin position="77"/>
        <end position="96"/>
    </location>
</feature>
<sequence length="172" mass="19757">MDKLNKNNSFGVPDGYFDTFSSDIMKKIAKEDASMPPNEGFKVPEGYFETFNTRLLEQLESIPAETKVIPLKSYKKHYYTAASVAAVVLLFLVVQFNSDKTPSYSDLANSDIENYFEFNDLELTSYDLAEILPIDDLDLNDILEIRLDNDNIIDYLDSHIEDFEELNMHNDD</sequence>
<name>A0ABY3A6K1_9FLAO</name>
<keyword evidence="1" id="KW-0472">Membrane</keyword>
<evidence type="ECO:0000256" key="1">
    <source>
        <dbReference type="SAM" id="Phobius"/>
    </source>
</evidence>
<comment type="caution">
    <text evidence="2">The sequence shown here is derived from an EMBL/GenBank/DDBJ whole genome shotgun (WGS) entry which is preliminary data.</text>
</comment>
<dbReference type="Proteomes" id="UP000315363">
    <property type="component" value="Unassembled WGS sequence"/>
</dbReference>
<evidence type="ECO:0000313" key="2">
    <source>
        <dbReference type="EMBL" id="TQO36337.1"/>
    </source>
</evidence>
<keyword evidence="3" id="KW-1185">Reference proteome</keyword>
<organism evidence="2 3">
    <name type="scientific">Arenibacter algicola</name>
    <dbReference type="NCBI Taxonomy" id="616991"/>
    <lineage>
        <taxon>Bacteria</taxon>
        <taxon>Pseudomonadati</taxon>
        <taxon>Bacteroidota</taxon>
        <taxon>Flavobacteriia</taxon>
        <taxon>Flavobacteriales</taxon>
        <taxon>Flavobacteriaceae</taxon>
        <taxon>Arenibacter</taxon>
    </lineage>
</organism>
<dbReference type="EMBL" id="VHIF01000001">
    <property type="protein sequence ID" value="TQO36337.1"/>
    <property type="molecule type" value="Genomic_DNA"/>
</dbReference>
<proteinExistence type="predicted"/>
<reference evidence="2 3" key="1">
    <citation type="submission" date="2019-06" db="EMBL/GenBank/DDBJ databases">
        <title>A large-scale integrated study on North Sea by COGITO (Coastal Microbe Genomic &amp; Taxonomic Observatory).</title>
        <authorList>
            <person name="Teeling H."/>
        </authorList>
    </citation>
    <scope>NUCLEOTIDE SEQUENCE [LARGE SCALE GENOMIC DNA]</scope>
    <source>
        <strain evidence="2 3">MAR_2009_79</strain>
    </source>
</reference>